<dbReference type="Pfam" id="PF08238">
    <property type="entry name" value="Sel1"/>
    <property type="match status" value="4"/>
</dbReference>
<comment type="caution">
    <text evidence="2">The sequence shown here is derived from an EMBL/GenBank/DDBJ whole genome shotgun (WGS) entry which is preliminary data.</text>
</comment>
<dbReference type="PANTHER" id="PTHR11102">
    <property type="entry name" value="SEL-1-LIKE PROTEIN"/>
    <property type="match status" value="1"/>
</dbReference>
<accession>A0A015LYB2</accession>
<dbReference type="Gene3D" id="1.25.40.10">
    <property type="entry name" value="Tetratricopeptide repeat domain"/>
    <property type="match status" value="1"/>
</dbReference>
<organism evidence="2 3">
    <name type="scientific">Rhizophagus irregularis (strain DAOM 197198w)</name>
    <name type="common">Glomus intraradices</name>
    <dbReference type="NCBI Taxonomy" id="1432141"/>
    <lineage>
        <taxon>Eukaryota</taxon>
        <taxon>Fungi</taxon>
        <taxon>Fungi incertae sedis</taxon>
        <taxon>Mucoromycota</taxon>
        <taxon>Glomeromycotina</taxon>
        <taxon>Glomeromycetes</taxon>
        <taxon>Glomerales</taxon>
        <taxon>Glomeraceae</taxon>
        <taxon>Rhizophagus</taxon>
    </lineage>
</organism>
<evidence type="ECO:0008006" key="4">
    <source>
        <dbReference type="Google" id="ProtNLM"/>
    </source>
</evidence>
<dbReference type="InterPro" id="IPR006597">
    <property type="entry name" value="Sel1-like"/>
</dbReference>
<gene>
    <name evidence="2" type="ORF">RirG_021760</name>
</gene>
<keyword evidence="3" id="KW-1185">Reference proteome</keyword>
<evidence type="ECO:0000313" key="3">
    <source>
        <dbReference type="Proteomes" id="UP000022910"/>
    </source>
</evidence>
<dbReference type="InterPro" id="IPR011990">
    <property type="entry name" value="TPR-like_helical_dom_sf"/>
</dbReference>
<reference evidence="2 3" key="1">
    <citation type="submission" date="2014-02" db="EMBL/GenBank/DDBJ databases">
        <title>Single nucleus genome sequencing reveals high similarity among nuclei of an endomycorrhizal fungus.</title>
        <authorList>
            <person name="Lin K."/>
            <person name="Geurts R."/>
            <person name="Zhang Z."/>
            <person name="Limpens E."/>
            <person name="Saunders D.G."/>
            <person name="Mu D."/>
            <person name="Pang E."/>
            <person name="Cao H."/>
            <person name="Cha H."/>
            <person name="Lin T."/>
            <person name="Zhou Q."/>
            <person name="Shang Y."/>
            <person name="Li Y."/>
            <person name="Ivanov S."/>
            <person name="Sharma T."/>
            <person name="Velzen R.V."/>
            <person name="Ruijter N.D."/>
            <person name="Aanen D.K."/>
            <person name="Win J."/>
            <person name="Kamoun S."/>
            <person name="Bisseling T."/>
            <person name="Huang S."/>
        </authorList>
    </citation>
    <scope>NUCLEOTIDE SEQUENCE [LARGE SCALE GENOMIC DNA]</scope>
    <source>
        <strain evidence="3">DAOM197198w</strain>
    </source>
</reference>
<dbReference type="SUPFAM" id="SSF81901">
    <property type="entry name" value="HCP-like"/>
    <property type="match status" value="2"/>
</dbReference>
<dbReference type="AlphaFoldDB" id="A0A015LYB2"/>
<comment type="similarity">
    <text evidence="1">Belongs to the sel-1 family.</text>
</comment>
<name>A0A015LYB2_RHIIW</name>
<evidence type="ECO:0000256" key="1">
    <source>
        <dbReference type="ARBA" id="ARBA00038101"/>
    </source>
</evidence>
<dbReference type="OrthoDB" id="2436573at2759"/>
<sequence>MPLFHLGYCYINGIGTEIDKQKGFELYEEAEKGNDNAIDLLKTFFYEKGEEMDFDINEVKYWYQKSAEIDNKVALYKLGEIFELGNGVNQNEIKAFYFYKLAAEKGCANGKYKLAYYFLHGIIVDVDKKKAFNLYKEAVEEGHENAQKSLALLLEKGEDK</sequence>
<evidence type="ECO:0000313" key="2">
    <source>
        <dbReference type="EMBL" id="EXX77666.1"/>
    </source>
</evidence>
<dbReference type="EMBL" id="JEMT01010417">
    <property type="protein sequence ID" value="EXX77666.1"/>
    <property type="molecule type" value="Genomic_DNA"/>
</dbReference>
<dbReference type="HOGENOM" id="CLU_000288_36_12_1"/>
<protein>
    <recommendedName>
        <fullName evidence="4">HCP-like protein</fullName>
    </recommendedName>
</protein>
<proteinExistence type="inferred from homology"/>
<dbReference type="PANTHER" id="PTHR11102:SF160">
    <property type="entry name" value="ERAD-ASSOCIATED E3 UBIQUITIN-PROTEIN LIGASE COMPONENT HRD3"/>
    <property type="match status" value="1"/>
</dbReference>
<dbReference type="SMART" id="SM00671">
    <property type="entry name" value="SEL1"/>
    <property type="match status" value="3"/>
</dbReference>
<dbReference type="Proteomes" id="UP000022910">
    <property type="component" value="Unassembled WGS sequence"/>
</dbReference>
<dbReference type="InterPro" id="IPR050767">
    <property type="entry name" value="Sel1_AlgK"/>
</dbReference>